<organism evidence="1 2">
    <name type="scientific">Tetraparma gracilis</name>
    <dbReference type="NCBI Taxonomy" id="2962635"/>
    <lineage>
        <taxon>Eukaryota</taxon>
        <taxon>Sar</taxon>
        <taxon>Stramenopiles</taxon>
        <taxon>Ochrophyta</taxon>
        <taxon>Bolidophyceae</taxon>
        <taxon>Parmales</taxon>
        <taxon>Triparmaceae</taxon>
        <taxon>Tetraparma</taxon>
    </lineage>
</organism>
<comment type="caution">
    <text evidence="1">The sequence shown here is derived from an EMBL/GenBank/DDBJ whole genome shotgun (WGS) entry which is preliminary data.</text>
</comment>
<sequence length="287" mass="31867">MLACLSASELSDYRRVQGDACERYAWARPLPAPPGRAEGAPPPKPGMARAGDMGGLRGAVEEDCTRFTEDVGRALFMVPGSLPFRLAQMLRSDPGRVFRDYEGFMEEYQAGWEVYKEVIYESIKSGERKLLPSDSDLCAVFEQVAHASVADGGRELLASGAITHRLALFMRAHAPAAGTEYRLDYSEARLLHMDAVDMAKGASLKDCYHFLDRAIDHLTGASEPVRPEEDSPVAYVEVEVKERCWRGDRYYNNRTDRWEELENGAGDDGENVPSTPRTHILAFIGDS</sequence>
<evidence type="ECO:0000313" key="2">
    <source>
        <dbReference type="Proteomes" id="UP001165060"/>
    </source>
</evidence>
<evidence type="ECO:0000313" key="1">
    <source>
        <dbReference type="EMBL" id="GMI24287.1"/>
    </source>
</evidence>
<reference evidence="1 2" key="1">
    <citation type="journal article" date="2023" name="Commun. Biol.">
        <title>Genome analysis of Parmales, the sister group of diatoms, reveals the evolutionary specialization of diatoms from phago-mixotrophs to photoautotrophs.</title>
        <authorList>
            <person name="Ban H."/>
            <person name="Sato S."/>
            <person name="Yoshikawa S."/>
            <person name="Yamada K."/>
            <person name="Nakamura Y."/>
            <person name="Ichinomiya M."/>
            <person name="Sato N."/>
            <person name="Blanc-Mathieu R."/>
            <person name="Endo H."/>
            <person name="Kuwata A."/>
            <person name="Ogata H."/>
        </authorList>
    </citation>
    <scope>NUCLEOTIDE SEQUENCE [LARGE SCALE GENOMIC DNA]</scope>
</reference>
<proteinExistence type="predicted"/>
<protein>
    <submittedName>
        <fullName evidence="1">Uncharacterized protein</fullName>
    </submittedName>
</protein>
<name>A0ABQ6MDH6_9STRA</name>
<feature type="non-terminal residue" evidence="1">
    <location>
        <position position="287"/>
    </location>
</feature>
<keyword evidence="2" id="KW-1185">Reference proteome</keyword>
<dbReference type="EMBL" id="BRYB01000162">
    <property type="protein sequence ID" value="GMI24287.1"/>
    <property type="molecule type" value="Genomic_DNA"/>
</dbReference>
<accession>A0ABQ6MDH6</accession>
<gene>
    <name evidence="1" type="ORF">TeGR_g9558</name>
</gene>
<dbReference type="Proteomes" id="UP001165060">
    <property type="component" value="Unassembled WGS sequence"/>
</dbReference>